<accession>A0A1H3SF78</accession>
<dbReference type="OrthoDB" id="7875727at2"/>
<evidence type="ECO:0000259" key="2">
    <source>
        <dbReference type="PROSITE" id="PS50801"/>
    </source>
</evidence>
<dbReference type="Gene3D" id="3.30.750.24">
    <property type="entry name" value="STAS domain"/>
    <property type="match status" value="1"/>
</dbReference>
<dbReference type="AlphaFoldDB" id="A0A1H3SF78"/>
<sequence length="176" mass="18473">MNISIQTLGDVVVVTIEGIVDSRAAGPLYDALVAQVRAGTRNIVVELSGSVVLKRAGIRGLIVAAKLLQGRRGQMRICAAQPQIEAFLKSASFGHLLTFDRDRAASISAITPSCEASVDDNHLPNSAKVCRTVPSRVRAKPIGAAFSRAPTLFPSTDRPSFSANCSHAPKLAPSGA</sequence>
<dbReference type="SUPFAM" id="SSF52091">
    <property type="entry name" value="SpoIIaa-like"/>
    <property type="match status" value="1"/>
</dbReference>
<keyword evidence="4" id="KW-1185">Reference proteome</keyword>
<dbReference type="GO" id="GO:0043856">
    <property type="term" value="F:anti-sigma factor antagonist activity"/>
    <property type="evidence" value="ECO:0007669"/>
    <property type="project" value="TreeGrafter"/>
</dbReference>
<dbReference type="RefSeq" id="WP_092646508.1">
    <property type="nucleotide sequence ID" value="NZ_FNPX01000011.1"/>
</dbReference>
<feature type="region of interest" description="Disordered" evidence="1">
    <location>
        <begin position="157"/>
        <end position="176"/>
    </location>
</feature>
<dbReference type="PANTHER" id="PTHR33495:SF2">
    <property type="entry name" value="ANTI-SIGMA FACTOR ANTAGONIST TM_1081-RELATED"/>
    <property type="match status" value="1"/>
</dbReference>
<dbReference type="CDD" id="cd07043">
    <property type="entry name" value="STAS_anti-anti-sigma_factors"/>
    <property type="match status" value="1"/>
</dbReference>
<gene>
    <name evidence="3" type="ORF">SAMN05444004_111108</name>
</gene>
<organism evidence="3 4">
    <name type="scientific">Jannaschia faecimaris</name>
    <dbReference type="NCBI Taxonomy" id="1244108"/>
    <lineage>
        <taxon>Bacteria</taxon>
        <taxon>Pseudomonadati</taxon>
        <taxon>Pseudomonadota</taxon>
        <taxon>Alphaproteobacteria</taxon>
        <taxon>Rhodobacterales</taxon>
        <taxon>Roseobacteraceae</taxon>
        <taxon>Jannaschia</taxon>
    </lineage>
</organism>
<protein>
    <submittedName>
        <fullName evidence="3">Anti-anti-sigma factor</fullName>
    </submittedName>
</protein>
<dbReference type="PANTHER" id="PTHR33495">
    <property type="entry name" value="ANTI-SIGMA FACTOR ANTAGONIST TM_1081-RELATED-RELATED"/>
    <property type="match status" value="1"/>
</dbReference>
<evidence type="ECO:0000313" key="3">
    <source>
        <dbReference type="EMBL" id="SDZ36201.1"/>
    </source>
</evidence>
<dbReference type="STRING" id="1244108.SAMN05444004_111108"/>
<evidence type="ECO:0000256" key="1">
    <source>
        <dbReference type="SAM" id="MobiDB-lite"/>
    </source>
</evidence>
<name>A0A1H3SF78_9RHOB</name>
<dbReference type="PROSITE" id="PS50801">
    <property type="entry name" value="STAS"/>
    <property type="match status" value="1"/>
</dbReference>
<dbReference type="Pfam" id="PF01740">
    <property type="entry name" value="STAS"/>
    <property type="match status" value="1"/>
</dbReference>
<dbReference type="InterPro" id="IPR002645">
    <property type="entry name" value="STAS_dom"/>
</dbReference>
<proteinExistence type="predicted"/>
<dbReference type="Proteomes" id="UP000198914">
    <property type="component" value="Unassembled WGS sequence"/>
</dbReference>
<reference evidence="4" key="1">
    <citation type="submission" date="2016-10" db="EMBL/GenBank/DDBJ databases">
        <authorList>
            <person name="Varghese N."/>
            <person name="Submissions S."/>
        </authorList>
    </citation>
    <scope>NUCLEOTIDE SEQUENCE [LARGE SCALE GENOMIC DNA]</scope>
    <source>
        <strain evidence="4">DSM 100420</strain>
    </source>
</reference>
<dbReference type="EMBL" id="FNPX01000011">
    <property type="protein sequence ID" value="SDZ36201.1"/>
    <property type="molecule type" value="Genomic_DNA"/>
</dbReference>
<feature type="domain" description="STAS" evidence="2">
    <location>
        <begin position="1"/>
        <end position="121"/>
    </location>
</feature>
<dbReference type="InterPro" id="IPR036513">
    <property type="entry name" value="STAS_dom_sf"/>
</dbReference>
<evidence type="ECO:0000313" key="4">
    <source>
        <dbReference type="Proteomes" id="UP000198914"/>
    </source>
</evidence>